<feature type="domain" description="UspA" evidence="1">
    <location>
        <begin position="5"/>
        <end position="139"/>
    </location>
</feature>
<evidence type="ECO:0000259" key="1">
    <source>
        <dbReference type="Pfam" id="PF00582"/>
    </source>
</evidence>
<proteinExistence type="predicted"/>
<reference evidence="2" key="1">
    <citation type="submission" date="2018-06" db="EMBL/GenBank/DDBJ databases">
        <authorList>
            <person name="Zhirakovskaya E."/>
        </authorList>
    </citation>
    <scope>NUCLEOTIDE SEQUENCE</scope>
</reference>
<evidence type="ECO:0000313" key="2">
    <source>
        <dbReference type="EMBL" id="VAW39217.1"/>
    </source>
</evidence>
<sequence>MSKALLNLDENLASSIALRYAAFLAPLFDIKLHITHIEVPERKEQAGTGWVRRTWENGLLDTGRQAVQRLLRTENVQCNFTGSPIVLVGNRDPEILRELKAGGYDLFIEGNTQTSDLSRFHGLLTSDLYNAAPCPIMLVNNLATVDSVALLCGDDVDCKKLVTTYLALTGAADIEVELVYFKLQENEQLVFLDETEGGADFKAAGQLLLDAGKRLRGSKVLSGTPEQTGDYLKNFAFVGSSLPGTKSPQMEVLFSTPSTLLLCR</sequence>
<dbReference type="Gene3D" id="3.40.50.12370">
    <property type="match status" value="1"/>
</dbReference>
<name>A0A3B0VLG7_9ZZZZ</name>
<accession>A0A3B0VLG7</accession>
<dbReference type="EMBL" id="UOEY01000069">
    <property type="protein sequence ID" value="VAW39217.1"/>
    <property type="molecule type" value="Genomic_DNA"/>
</dbReference>
<protein>
    <recommendedName>
        <fullName evidence="1">UspA domain-containing protein</fullName>
    </recommendedName>
</protein>
<dbReference type="InterPro" id="IPR006016">
    <property type="entry name" value="UspA"/>
</dbReference>
<dbReference type="Pfam" id="PF00582">
    <property type="entry name" value="Usp"/>
    <property type="match status" value="1"/>
</dbReference>
<dbReference type="AlphaFoldDB" id="A0A3B0VLG7"/>
<gene>
    <name evidence="2" type="ORF">MNBD_DELTA04-1115</name>
</gene>
<dbReference type="CDD" id="cd00293">
    <property type="entry name" value="USP-like"/>
    <property type="match status" value="1"/>
</dbReference>
<dbReference type="SUPFAM" id="SSF52402">
    <property type="entry name" value="Adenine nucleotide alpha hydrolases-like"/>
    <property type="match status" value="1"/>
</dbReference>
<organism evidence="2">
    <name type="scientific">hydrothermal vent metagenome</name>
    <dbReference type="NCBI Taxonomy" id="652676"/>
    <lineage>
        <taxon>unclassified sequences</taxon>
        <taxon>metagenomes</taxon>
        <taxon>ecological metagenomes</taxon>
    </lineage>
</organism>